<gene>
    <name evidence="2" type="ORF">E0L32_008036</name>
</gene>
<accession>A0A507B153</accession>
<dbReference type="EMBL" id="SKBQ01000051">
    <property type="protein sequence ID" value="TPX10999.1"/>
    <property type="molecule type" value="Genomic_DNA"/>
</dbReference>
<sequence>MRQFILLLALLGAALVSADVRTASIYIQPIGSGAAAKKPALLAEVRYDALDPSSAEVSAYEAPYLPDDGDGLVRVGVWDAKTRRWAGSTSVAAARNFAKGYSPHLTLSVDARGSYLGAACRGVRIDAGATRDFGPQARVVVAAQGKQPDLNKPVVLSPEGRKVQPEQEKTFLQKYWWLIGVGVLLLATGGGGDK</sequence>
<comment type="caution">
    <text evidence="2">The sequence shown here is derived from an EMBL/GenBank/DDBJ whole genome shotgun (WGS) entry which is preliminary data.</text>
</comment>
<evidence type="ECO:0000313" key="2">
    <source>
        <dbReference type="EMBL" id="TPX10999.1"/>
    </source>
</evidence>
<evidence type="ECO:0000313" key="3">
    <source>
        <dbReference type="Proteomes" id="UP000319257"/>
    </source>
</evidence>
<feature type="chain" id="PRO_5021317558" evidence="1">
    <location>
        <begin position="19"/>
        <end position="194"/>
    </location>
</feature>
<protein>
    <submittedName>
        <fullName evidence="2">Uncharacterized protein</fullName>
    </submittedName>
</protein>
<organism evidence="2 3">
    <name type="scientific">Thyridium curvatum</name>
    <dbReference type="NCBI Taxonomy" id="1093900"/>
    <lineage>
        <taxon>Eukaryota</taxon>
        <taxon>Fungi</taxon>
        <taxon>Dikarya</taxon>
        <taxon>Ascomycota</taxon>
        <taxon>Pezizomycotina</taxon>
        <taxon>Sordariomycetes</taxon>
        <taxon>Sordariomycetidae</taxon>
        <taxon>Thyridiales</taxon>
        <taxon>Thyridiaceae</taxon>
        <taxon>Thyridium</taxon>
    </lineage>
</organism>
<dbReference type="RefSeq" id="XP_030992710.1">
    <property type="nucleotide sequence ID" value="XM_031142846.1"/>
</dbReference>
<dbReference type="InParanoid" id="A0A507B153"/>
<reference evidence="2 3" key="1">
    <citation type="submission" date="2019-06" db="EMBL/GenBank/DDBJ databases">
        <title>Draft genome sequence of the filamentous fungus Phialemoniopsis curvata isolated from diesel fuel.</title>
        <authorList>
            <person name="Varaljay V.A."/>
            <person name="Lyon W.J."/>
            <person name="Crouch A.L."/>
            <person name="Drake C.E."/>
            <person name="Hollomon J.M."/>
            <person name="Nadeau L.J."/>
            <person name="Nunn H.S."/>
            <person name="Stevenson B.S."/>
            <person name="Bojanowski C.L."/>
            <person name="Crookes-Goodson W.J."/>
        </authorList>
    </citation>
    <scope>NUCLEOTIDE SEQUENCE [LARGE SCALE GENOMIC DNA]</scope>
    <source>
        <strain evidence="2 3">D216</strain>
    </source>
</reference>
<dbReference type="PANTHER" id="PTHR39219">
    <property type="entry name" value="ER MEMBRANE PROTEIN COMPLEX SUBUNIT 10"/>
    <property type="match status" value="1"/>
</dbReference>
<dbReference type="PANTHER" id="PTHR39219:SF1">
    <property type="entry name" value="ER MEMBRANE PROTEIN COMPLEX SUBUNIT 10"/>
    <property type="match status" value="1"/>
</dbReference>
<evidence type="ECO:0000256" key="1">
    <source>
        <dbReference type="SAM" id="SignalP"/>
    </source>
</evidence>
<proteinExistence type="predicted"/>
<dbReference type="AlphaFoldDB" id="A0A507B153"/>
<keyword evidence="3" id="KW-1185">Reference proteome</keyword>
<feature type="signal peptide" evidence="1">
    <location>
        <begin position="1"/>
        <end position="18"/>
    </location>
</feature>
<dbReference type="Proteomes" id="UP000319257">
    <property type="component" value="Unassembled WGS sequence"/>
</dbReference>
<keyword evidence="1" id="KW-0732">Signal</keyword>
<name>A0A507B153_9PEZI</name>
<dbReference type="GeneID" id="41975483"/>
<dbReference type="OrthoDB" id="1894652at2759"/>